<dbReference type="Pfam" id="PF00226">
    <property type="entry name" value="DnaJ"/>
    <property type="match status" value="1"/>
</dbReference>
<dbReference type="SUPFAM" id="SSF46565">
    <property type="entry name" value="Chaperone J-domain"/>
    <property type="match status" value="1"/>
</dbReference>
<accession>A0A915IAA5</accession>
<evidence type="ECO:0000256" key="4">
    <source>
        <dbReference type="ARBA" id="ARBA00023004"/>
    </source>
</evidence>
<organism evidence="7 8">
    <name type="scientific">Romanomermis culicivorax</name>
    <name type="common">Nematode worm</name>
    <dbReference type="NCBI Taxonomy" id="13658"/>
    <lineage>
        <taxon>Eukaryota</taxon>
        <taxon>Metazoa</taxon>
        <taxon>Ecdysozoa</taxon>
        <taxon>Nematoda</taxon>
        <taxon>Enoplea</taxon>
        <taxon>Dorylaimia</taxon>
        <taxon>Mermithida</taxon>
        <taxon>Mermithoidea</taxon>
        <taxon>Mermithidae</taxon>
        <taxon>Romanomermis</taxon>
    </lineage>
</organism>
<dbReference type="InterPro" id="IPR036869">
    <property type="entry name" value="J_dom_sf"/>
</dbReference>
<reference evidence="8" key="1">
    <citation type="submission" date="2022-11" db="UniProtKB">
        <authorList>
            <consortium name="WormBaseParasite"/>
        </authorList>
    </citation>
    <scope>IDENTIFICATION</scope>
</reference>
<dbReference type="Pfam" id="PF05207">
    <property type="entry name" value="Zn_ribbon_CSL"/>
    <property type="match status" value="1"/>
</dbReference>
<dbReference type="Proteomes" id="UP000887565">
    <property type="component" value="Unplaced"/>
</dbReference>
<dbReference type="CDD" id="cd06257">
    <property type="entry name" value="DnaJ"/>
    <property type="match status" value="1"/>
</dbReference>
<dbReference type="InterPro" id="IPR001623">
    <property type="entry name" value="DnaJ_domain"/>
</dbReference>
<proteinExistence type="inferred from homology"/>
<evidence type="ECO:0000313" key="7">
    <source>
        <dbReference type="Proteomes" id="UP000887565"/>
    </source>
</evidence>
<feature type="domain" description="DPH-type MB" evidence="6">
    <location>
        <begin position="76"/>
        <end position="136"/>
    </location>
</feature>
<dbReference type="Gene3D" id="1.10.287.110">
    <property type="entry name" value="DnaJ domain"/>
    <property type="match status" value="1"/>
</dbReference>
<keyword evidence="4" id="KW-0408">Iron</keyword>
<evidence type="ECO:0000256" key="3">
    <source>
        <dbReference type="ARBA" id="ARBA00022833"/>
    </source>
</evidence>
<dbReference type="WBParaSite" id="nRc.2.0.1.t11109-RA">
    <property type="protein sequence ID" value="nRc.2.0.1.t11109-RA"/>
    <property type="gene ID" value="nRc.2.0.1.g11109"/>
</dbReference>
<evidence type="ECO:0000256" key="1">
    <source>
        <dbReference type="ARBA" id="ARBA00006169"/>
    </source>
</evidence>
<keyword evidence="3" id="KW-0862">Zinc</keyword>
<evidence type="ECO:0000259" key="5">
    <source>
        <dbReference type="PROSITE" id="PS50076"/>
    </source>
</evidence>
<dbReference type="InterPro" id="IPR036671">
    <property type="entry name" value="DPH_MB_sf"/>
</dbReference>
<comment type="similarity">
    <text evidence="1">Belongs to the DPH4 family.</text>
</comment>
<dbReference type="GO" id="GO:0008198">
    <property type="term" value="F:ferrous iron binding"/>
    <property type="evidence" value="ECO:0007669"/>
    <property type="project" value="TreeGrafter"/>
</dbReference>
<keyword evidence="7" id="KW-1185">Reference proteome</keyword>
<evidence type="ECO:0000259" key="6">
    <source>
        <dbReference type="PROSITE" id="PS51074"/>
    </source>
</evidence>
<dbReference type="PROSITE" id="PS50076">
    <property type="entry name" value="DNAJ_2"/>
    <property type="match status" value="1"/>
</dbReference>
<sequence length="138" mass="16323">DSECCSRDDIKSAYRRLLLQNHPDKNQDDDKKLKCTEKYIFIQRAYKILGESTSRMEYNSWLREQRLRRKDEHLIIYDSINLDVIDDNEHGPVESHSVPCRCGDFFHVKRNDIDALIDFVLIPCGVCSLYLKIERSKI</sequence>
<dbReference type="PANTHER" id="PTHR45255:SF1">
    <property type="entry name" value="DNAJ HOMOLOG SUBFAMILY C MEMBER 24"/>
    <property type="match status" value="1"/>
</dbReference>
<dbReference type="PROSITE" id="PS51074">
    <property type="entry name" value="DPH_MB"/>
    <property type="match status" value="1"/>
</dbReference>
<feature type="domain" description="J" evidence="5">
    <location>
        <begin position="1"/>
        <end position="62"/>
    </location>
</feature>
<name>A0A915IAA5_ROMCU</name>
<evidence type="ECO:0000256" key="2">
    <source>
        <dbReference type="ARBA" id="ARBA00022723"/>
    </source>
</evidence>
<protein>
    <submittedName>
        <fullName evidence="8">Uncharacterized protein</fullName>
    </submittedName>
</protein>
<dbReference type="Gene3D" id="3.10.660.10">
    <property type="entry name" value="DPH Zinc finger"/>
    <property type="match status" value="1"/>
</dbReference>
<dbReference type="SUPFAM" id="SSF144217">
    <property type="entry name" value="CSL zinc finger"/>
    <property type="match status" value="1"/>
</dbReference>
<dbReference type="PANTHER" id="PTHR45255">
    <property type="entry name" value="DNAJ HOMOLOG SUBFAMILY C MEMBER 24"/>
    <property type="match status" value="1"/>
</dbReference>
<dbReference type="AlphaFoldDB" id="A0A915IAA5"/>
<dbReference type="GO" id="GO:0001671">
    <property type="term" value="F:ATPase activator activity"/>
    <property type="evidence" value="ECO:0007669"/>
    <property type="project" value="TreeGrafter"/>
</dbReference>
<dbReference type="InterPro" id="IPR007872">
    <property type="entry name" value="DPH_MB_dom"/>
</dbReference>
<evidence type="ECO:0000313" key="8">
    <source>
        <dbReference type="WBParaSite" id="nRc.2.0.1.t11109-RA"/>
    </source>
</evidence>
<dbReference type="SMART" id="SM00271">
    <property type="entry name" value="DnaJ"/>
    <property type="match status" value="1"/>
</dbReference>
<keyword evidence="2" id="KW-0479">Metal-binding</keyword>